<dbReference type="Pfam" id="PF00004">
    <property type="entry name" value="AAA"/>
    <property type="match status" value="1"/>
</dbReference>
<organism evidence="2 4">
    <name type="scientific">Rotaria sordida</name>
    <dbReference type="NCBI Taxonomy" id="392033"/>
    <lineage>
        <taxon>Eukaryota</taxon>
        <taxon>Metazoa</taxon>
        <taxon>Spiralia</taxon>
        <taxon>Gnathifera</taxon>
        <taxon>Rotifera</taxon>
        <taxon>Eurotatoria</taxon>
        <taxon>Bdelloidea</taxon>
        <taxon>Philodinida</taxon>
        <taxon>Philodinidae</taxon>
        <taxon>Rotaria</taxon>
    </lineage>
</organism>
<dbReference type="Proteomes" id="UP000663823">
    <property type="component" value="Unassembled WGS sequence"/>
</dbReference>
<dbReference type="InterPro" id="IPR003959">
    <property type="entry name" value="ATPase_AAA_core"/>
</dbReference>
<dbReference type="GO" id="GO:0016887">
    <property type="term" value="F:ATP hydrolysis activity"/>
    <property type="evidence" value="ECO:0007669"/>
    <property type="project" value="InterPro"/>
</dbReference>
<feature type="domain" description="ATPase AAA-type core" evidence="1">
    <location>
        <begin position="231"/>
        <end position="350"/>
    </location>
</feature>
<evidence type="ECO:0000313" key="3">
    <source>
        <dbReference type="EMBL" id="CAF3635396.1"/>
    </source>
</evidence>
<evidence type="ECO:0000313" key="4">
    <source>
        <dbReference type="Proteomes" id="UP000663882"/>
    </source>
</evidence>
<dbReference type="EMBL" id="CAJNOO010000483">
    <property type="protein sequence ID" value="CAF0956525.1"/>
    <property type="molecule type" value="Genomic_DNA"/>
</dbReference>
<dbReference type="AlphaFoldDB" id="A0A814DJX3"/>
<protein>
    <recommendedName>
        <fullName evidence="1">ATPase AAA-type core domain-containing protein</fullName>
    </recommendedName>
</protein>
<dbReference type="Proteomes" id="UP000663882">
    <property type="component" value="Unassembled WGS sequence"/>
</dbReference>
<dbReference type="OrthoDB" id="9989882at2759"/>
<dbReference type="SUPFAM" id="SSF52540">
    <property type="entry name" value="P-loop containing nucleoside triphosphate hydrolases"/>
    <property type="match status" value="2"/>
</dbReference>
<evidence type="ECO:0000313" key="2">
    <source>
        <dbReference type="EMBL" id="CAF0956525.1"/>
    </source>
</evidence>
<reference evidence="2" key="1">
    <citation type="submission" date="2021-02" db="EMBL/GenBank/DDBJ databases">
        <authorList>
            <person name="Nowell W R."/>
        </authorList>
    </citation>
    <scope>NUCLEOTIDE SEQUENCE</scope>
</reference>
<accession>A0A814DJX3</accession>
<evidence type="ECO:0000259" key="1">
    <source>
        <dbReference type="Pfam" id="PF00004"/>
    </source>
</evidence>
<name>A0A814DJX3_9BILA</name>
<sequence>MIEDMSSIISNEYIGYFPKLSPRALQEFSITRIRREKIPAISLFLAHYKAFPCLLSCSTSESNALFHVSSILNYLKNEFGHNTTNDIIIQKYHTKSKQLSAQFRLCDLGNGIMIYFNRIDSISDIQNPNKYSPDFSDDFFLVSKTISIYYLPDNDIKVQNMAKVFLKFYILESKYLKLNMVCRQNCSYYLQDFEIKKPMIYDLALHYGQNFVKIHEKILKECNKKDGKGIVLLHGMPGCGKTHYIRYLIEEIHEKKLIYIPPDMAKDMSKPEFLPFLLLHPNSILIIEDAENIIRDRNEIKLNTSQAVANLLNLSDGLLGDAMHMQIIATFNCDLTNIDRALLRKGRLIADYKFGKLDIDNAKLLSNKLGFDMEHISEPITLAEIYNQNEENNVEIIV</sequence>
<comment type="caution">
    <text evidence="2">The sequence shown here is derived from an EMBL/GenBank/DDBJ whole genome shotgun (WGS) entry which is preliminary data.</text>
</comment>
<dbReference type="InterPro" id="IPR027417">
    <property type="entry name" value="P-loop_NTPase"/>
</dbReference>
<dbReference type="GO" id="GO:0005524">
    <property type="term" value="F:ATP binding"/>
    <property type="evidence" value="ECO:0007669"/>
    <property type="project" value="InterPro"/>
</dbReference>
<gene>
    <name evidence="3" type="ORF">OTI717_LOCUS8528</name>
    <name evidence="2" type="ORF">RFH988_LOCUS11916</name>
</gene>
<proteinExistence type="predicted"/>
<dbReference type="EMBL" id="CAJOAX010000686">
    <property type="protein sequence ID" value="CAF3635396.1"/>
    <property type="molecule type" value="Genomic_DNA"/>
</dbReference>
<dbReference type="Gene3D" id="3.40.50.300">
    <property type="entry name" value="P-loop containing nucleotide triphosphate hydrolases"/>
    <property type="match status" value="1"/>
</dbReference>